<feature type="binding site" evidence="7">
    <location>
        <position position="227"/>
    </location>
    <ligand>
        <name>NADP(+)</name>
        <dbReference type="ChEBI" id="CHEBI:58349"/>
    </ligand>
</feature>
<dbReference type="SUPFAM" id="SSF51735">
    <property type="entry name" value="NAD(P)-binding Rossmann-fold domains"/>
    <property type="match status" value="1"/>
</dbReference>
<evidence type="ECO:0000256" key="6">
    <source>
        <dbReference type="ARBA" id="ARBA00059383"/>
    </source>
</evidence>
<evidence type="ECO:0000259" key="8">
    <source>
        <dbReference type="Pfam" id="PF16363"/>
    </source>
</evidence>
<comment type="caution">
    <text evidence="9">The sequence shown here is derived from an EMBL/GenBank/DDBJ whole genome shotgun (WGS) entry which is preliminary data.</text>
</comment>
<gene>
    <name evidence="7" type="primary">gmd</name>
    <name evidence="9" type="ORF">A3C06_02955</name>
</gene>
<dbReference type="Gene3D" id="3.90.25.10">
    <property type="entry name" value="UDP-galactose 4-epimerase, domain 1"/>
    <property type="match status" value="1"/>
</dbReference>
<sequence>MPKKYKKTKRTGNRAKRKKAIITGITGQDGSYLAEHLLEKGYEVHGIVRRASTFNHQRIEHIYDYVNPGNLKLHYGDLTDPISMLSTIAAVRPDEIYNLAAQSHVQVSFEKPVYTAHADAIGLLNILEAVRHLKLPAKIYQASTSEMFPGDINVSELNEETPFQPRSPYGAAKLYAYHIGRIYRESYEMFIVNGILFNHESERRGENFVTRKITIGIAEILAGKREHIRLGNLDAERDWGHAEDFVRAMHLMLQQKTPKDYVIATGRKHSVREFCERAFKEAEVKLIWKGRGLTERGIDAKTKKTRVVIDLKYFRPNEVRSLRGNANKARRELGWKPEISFEQLVKRMVHHDLTQIKK</sequence>
<name>A0A1G2MRT3_9BACT</name>
<dbReference type="InterPro" id="IPR036291">
    <property type="entry name" value="NAD(P)-bd_dom_sf"/>
</dbReference>
<comment type="similarity">
    <text evidence="3 7">Belongs to the NAD(P)-dependent epimerase/dehydratase family. GDP-mannose 4,6-dehydratase subfamily.</text>
</comment>
<keyword evidence="7" id="KW-0521">NADP</keyword>
<evidence type="ECO:0000256" key="3">
    <source>
        <dbReference type="ARBA" id="ARBA00009263"/>
    </source>
</evidence>
<dbReference type="PANTHER" id="PTHR43715">
    <property type="entry name" value="GDP-MANNOSE 4,6-DEHYDRATASE"/>
    <property type="match status" value="1"/>
</dbReference>
<organism evidence="9 10">
    <name type="scientific">Candidatus Taylorbacteria bacterium RIFCSPHIGHO2_02_FULL_46_13</name>
    <dbReference type="NCBI Taxonomy" id="1802312"/>
    <lineage>
        <taxon>Bacteria</taxon>
        <taxon>Candidatus Tayloriibacteriota</taxon>
    </lineage>
</organism>
<dbReference type="Gene3D" id="3.40.50.720">
    <property type="entry name" value="NAD(P)-binding Rossmann-like Domain"/>
    <property type="match status" value="1"/>
</dbReference>
<comment type="catalytic activity">
    <reaction evidence="1 7">
        <text>GDP-alpha-D-mannose = GDP-4-dehydro-alpha-D-rhamnose + H2O</text>
        <dbReference type="Rhea" id="RHEA:23820"/>
        <dbReference type="ChEBI" id="CHEBI:15377"/>
        <dbReference type="ChEBI" id="CHEBI:57527"/>
        <dbReference type="ChEBI" id="CHEBI:57964"/>
        <dbReference type="EC" id="4.2.1.47"/>
    </reaction>
</comment>
<dbReference type="Proteomes" id="UP000177565">
    <property type="component" value="Unassembled WGS sequence"/>
</dbReference>
<evidence type="ECO:0000313" key="9">
    <source>
        <dbReference type="EMBL" id="OHA26573.1"/>
    </source>
</evidence>
<evidence type="ECO:0000313" key="10">
    <source>
        <dbReference type="Proteomes" id="UP000177565"/>
    </source>
</evidence>
<dbReference type="EC" id="4.2.1.47" evidence="4 7"/>
<dbReference type="InterPro" id="IPR006368">
    <property type="entry name" value="GDP_Man_deHydtase"/>
</dbReference>
<dbReference type="AlphaFoldDB" id="A0A1G2MRT3"/>
<comment type="function">
    <text evidence="6 7">Catalyzes the conversion of GDP-D-mannose to GDP-4-dehydro-6-deoxy-D-mannose.</text>
</comment>
<evidence type="ECO:0000256" key="5">
    <source>
        <dbReference type="ARBA" id="ARBA00023239"/>
    </source>
</evidence>
<feature type="domain" description="NAD(P)-binding" evidence="8">
    <location>
        <begin position="21"/>
        <end position="348"/>
    </location>
</feature>
<dbReference type="FunFam" id="3.40.50.720:FF:000924">
    <property type="entry name" value="GDP-mannose 4,6 dehydratase"/>
    <property type="match status" value="1"/>
</dbReference>
<dbReference type="CDD" id="cd05260">
    <property type="entry name" value="GDP_MD_SDR_e"/>
    <property type="match status" value="1"/>
</dbReference>
<evidence type="ECO:0000256" key="7">
    <source>
        <dbReference type="HAMAP-Rule" id="MF_00955"/>
    </source>
</evidence>
<dbReference type="HAMAP" id="MF_00955">
    <property type="entry name" value="GDP_Man_dehydratase"/>
    <property type="match status" value="1"/>
</dbReference>
<evidence type="ECO:0000256" key="1">
    <source>
        <dbReference type="ARBA" id="ARBA00000188"/>
    </source>
</evidence>
<dbReference type="GO" id="GO:0042351">
    <property type="term" value="P:'de novo' GDP-L-fucose biosynthetic process"/>
    <property type="evidence" value="ECO:0007669"/>
    <property type="project" value="TreeGrafter"/>
</dbReference>
<keyword evidence="5 7" id="KW-0456">Lyase</keyword>
<dbReference type="GO" id="GO:0070401">
    <property type="term" value="F:NADP+ binding"/>
    <property type="evidence" value="ECO:0007669"/>
    <property type="project" value="UniProtKB-UniRule"/>
</dbReference>
<dbReference type="PANTHER" id="PTHR43715:SF1">
    <property type="entry name" value="GDP-MANNOSE 4,6 DEHYDRATASE"/>
    <property type="match status" value="1"/>
</dbReference>
<dbReference type="NCBIfam" id="TIGR01472">
    <property type="entry name" value="gmd"/>
    <property type="match status" value="1"/>
</dbReference>
<dbReference type="InterPro" id="IPR016040">
    <property type="entry name" value="NAD(P)-bd_dom"/>
</dbReference>
<dbReference type="STRING" id="1802312.A3C06_02955"/>
<proteinExistence type="inferred from homology"/>
<dbReference type="EMBL" id="MHRQ01000020">
    <property type="protein sequence ID" value="OHA26573.1"/>
    <property type="molecule type" value="Genomic_DNA"/>
</dbReference>
<evidence type="ECO:0000256" key="4">
    <source>
        <dbReference type="ARBA" id="ARBA00011989"/>
    </source>
</evidence>
<protein>
    <recommendedName>
        <fullName evidence="4 7">GDP-mannose 4,6-dehydratase</fullName>
        <ecNumber evidence="4 7">4.2.1.47</ecNumber>
    </recommendedName>
    <alternativeName>
        <fullName evidence="7">GDP-D-mannose dehydratase</fullName>
    </alternativeName>
</protein>
<reference evidence="9 10" key="1">
    <citation type="journal article" date="2016" name="Nat. Commun.">
        <title>Thousands of microbial genomes shed light on interconnected biogeochemical processes in an aquifer system.</title>
        <authorList>
            <person name="Anantharaman K."/>
            <person name="Brown C.T."/>
            <person name="Hug L.A."/>
            <person name="Sharon I."/>
            <person name="Castelle C.J."/>
            <person name="Probst A.J."/>
            <person name="Thomas B.C."/>
            <person name="Singh A."/>
            <person name="Wilkins M.J."/>
            <person name="Karaoz U."/>
            <person name="Brodie E.L."/>
            <person name="Williams K.H."/>
            <person name="Hubbard S.S."/>
            <person name="Banfield J.F."/>
        </authorList>
    </citation>
    <scope>NUCLEOTIDE SEQUENCE [LARGE SCALE GENOMIC DNA]</scope>
</reference>
<comment type="cofactor">
    <cofactor evidence="2 7">
        <name>NADP(+)</name>
        <dbReference type="ChEBI" id="CHEBI:58349"/>
    </cofactor>
</comment>
<accession>A0A1G2MRT3</accession>
<comment type="caution">
    <text evidence="7">Lacks conserved residue(s) required for the propagation of feature annotation.</text>
</comment>
<evidence type="ECO:0000256" key="2">
    <source>
        <dbReference type="ARBA" id="ARBA00001937"/>
    </source>
</evidence>
<dbReference type="Pfam" id="PF16363">
    <property type="entry name" value="GDP_Man_Dehyd"/>
    <property type="match status" value="1"/>
</dbReference>
<dbReference type="GO" id="GO:0008446">
    <property type="term" value="F:GDP-mannose 4,6-dehydratase activity"/>
    <property type="evidence" value="ECO:0007669"/>
    <property type="project" value="UniProtKB-UniRule"/>
</dbReference>